<evidence type="ECO:0000313" key="16">
    <source>
        <dbReference type="EMBL" id="NIK72539.1"/>
    </source>
</evidence>
<evidence type="ECO:0000256" key="2">
    <source>
        <dbReference type="ARBA" id="ARBA00004413"/>
    </source>
</evidence>
<keyword evidence="10 16" id="KW-0560">Oxidoreductase</keyword>
<dbReference type="FunFam" id="3.50.50.60:FF:000009">
    <property type="entry name" value="Succinate dehydrogenase flavoprotein subunit"/>
    <property type="match status" value="1"/>
</dbReference>
<evidence type="ECO:0000259" key="14">
    <source>
        <dbReference type="Pfam" id="PF00890"/>
    </source>
</evidence>
<dbReference type="SUPFAM" id="SSF56425">
    <property type="entry name" value="Succinate dehydrogenase/fumarate reductase flavoprotein, catalytic domain"/>
    <property type="match status" value="1"/>
</dbReference>
<evidence type="ECO:0000256" key="7">
    <source>
        <dbReference type="ARBA" id="ARBA00022630"/>
    </source>
</evidence>
<dbReference type="PANTHER" id="PTHR11632:SF53">
    <property type="entry name" value="SUCCINATE DEHYDROGENASE FLAVOPROTEIN SUBUNIT"/>
    <property type="match status" value="1"/>
</dbReference>
<comment type="similarity">
    <text evidence="3">Belongs to the FAD-dependent oxidoreductase 2 family. FRD/SDH subfamily.</text>
</comment>
<evidence type="ECO:0000256" key="6">
    <source>
        <dbReference type="ARBA" id="ARBA00022475"/>
    </source>
</evidence>
<evidence type="ECO:0000256" key="5">
    <source>
        <dbReference type="ARBA" id="ARBA00022448"/>
    </source>
</evidence>
<dbReference type="FunFam" id="3.90.700.10:FF:000006">
    <property type="entry name" value="Succinate dehydrogenase flavoprotein subunit"/>
    <property type="match status" value="1"/>
</dbReference>
<feature type="domain" description="Fumarate reductase/succinate dehydrogenase flavoprotein-like C-terminal" evidence="15">
    <location>
        <begin position="518"/>
        <end position="652"/>
    </location>
</feature>
<dbReference type="InterPro" id="IPR037099">
    <property type="entry name" value="Fum_R/Succ_DH_flav-like_C_sf"/>
</dbReference>
<keyword evidence="6" id="KW-1003">Cell membrane</keyword>
<dbReference type="GO" id="GO:0050660">
    <property type="term" value="F:flavin adenine dinucleotide binding"/>
    <property type="evidence" value="ECO:0007669"/>
    <property type="project" value="TreeGrafter"/>
</dbReference>
<dbReference type="PANTHER" id="PTHR11632">
    <property type="entry name" value="SUCCINATE DEHYDROGENASE 2 FLAVOPROTEIN SUBUNIT"/>
    <property type="match status" value="1"/>
</dbReference>
<dbReference type="AlphaFoldDB" id="A0A846MM33"/>
<evidence type="ECO:0000256" key="13">
    <source>
        <dbReference type="PIRSR" id="PIRSR630664-50"/>
    </source>
</evidence>
<dbReference type="InterPro" id="IPR003953">
    <property type="entry name" value="FAD-dep_OxRdtase_2_FAD-bd"/>
</dbReference>
<keyword evidence="17" id="KW-1185">Reference proteome</keyword>
<dbReference type="PRINTS" id="PR00368">
    <property type="entry name" value="FADPNR"/>
</dbReference>
<dbReference type="EC" id="1.3.5.1" evidence="4"/>
<dbReference type="InterPro" id="IPR011280">
    <property type="entry name" value="Succ_DH/Fum_Rdt_flav_su"/>
</dbReference>
<keyword evidence="8" id="KW-0274">FAD</keyword>
<comment type="catalytic activity">
    <reaction evidence="12">
        <text>a quinone + succinate = fumarate + a quinol</text>
        <dbReference type="Rhea" id="RHEA:40523"/>
        <dbReference type="ChEBI" id="CHEBI:24646"/>
        <dbReference type="ChEBI" id="CHEBI:29806"/>
        <dbReference type="ChEBI" id="CHEBI:30031"/>
        <dbReference type="ChEBI" id="CHEBI:132124"/>
        <dbReference type="EC" id="1.3.5.1"/>
    </reaction>
</comment>
<dbReference type="InterPro" id="IPR036188">
    <property type="entry name" value="FAD/NAD-bd_sf"/>
</dbReference>
<dbReference type="GO" id="GO:0009055">
    <property type="term" value="F:electron transfer activity"/>
    <property type="evidence" value="ECO:0007669"/>
    <property type="project" value="TreeGrafter"/>
</dbReference>
<dbReference type="Gene3D" id="1.20.58.100">
    <property type="entry name" value="Fumarate reductase/succinate dehydrogenase flavoprotein-like, C-terminal domain"/>
    <property type="match status" value="1"/>
</dbReference>
<sequence length="653" mass="72854">MSTVAIDIDIKLDAKIPEGPLAEKWERHKFNIKLVNPANKRKYDIIVVGTGLAGASAAATLAELGYNVKAFCFQDSPRRAHSIAAQGGINAAKNYQGDGDSIFRLFYDTIKGGDYRSREANVYRLAQLSVNIIDQAVAQGVPFAREYGGLLANRSFGGAQVSRTFYAKGQTGQQLLLGAYSALMRQVAAGKVQMFPRTELLDVVVIDGKARGIVTRNLITGKIESHSAHAVVLATGGYGNVFYLSTNAMGSNGSAAWRAYKKGACFANPCFTQIHPTCIPVSGHYQSKLTLMSESLRNDGRVWVPKTVEDAEKIRRGELHPNDLPEDRRDYYLERKYPSFGNLVPRDVASRNAKYVCDEGRGVGSTGLAVFLDFRDAIKRDGRAVIEAKYGNLFDMYMRITGENPYEVPMKIYPAVHYTMGGLWVDYNLMTTIPGLYAIGECNFSDHGANRLGASALMQGLADGYFILPYTIGDYLAGMPYEKVPTTHPAFKDAEREVENRIKKLLSSNGKRTVDEFHRELGKIMWDYCGMSRNAEGLMKAREMVVKLREEFWSDLKMTGVNEEFNQTLEKALRVADFFELAELMIVDALHRNESCGGHFREEYQTPDGEALRNDEEYAYVAAWQYTGDGNEPVLHKEPLVFENVKLTQRSYK</sequence>
<name>A0A846MM33_9BACT</name>
<evidence type="ECO:0000256" key="1">
    <source>
        <dbReference type="ARBA" id="ARBA00001974"/>
    </source>
</evidence>
<comment type="cofactor">
    <cofactor evidence="1">
        <name>FAD</name>
        <dbReference type="ChEBI" id="CHEBI:57692"/>
    </cofactor>
</comment>
<dbReference type="SUPFAM" id="SSF46977">
    <property type="entry name" value="Succinate dehydrogenase/fumarate reductase flavoprotein C-terminal domain"/>
    <property type="match status" value="1"/>
</dbReference>
<dbReference type="Pfam" id="PF02910">
    <property type="entry name" value="Succ_DH_flav_C"/>
    <property type="match status" value="1"/>
</dbReference>
<evidence type="ECO:0000259" key="15">
    <source>
        <dbReference type="Pfam" id="PF02910"/>
    </source>
</evidence>
<organism evidence="16 17">
    <name type="scientific">Thermonema lapsum</name>
    <dbReference type="NCBI Taxonomy" id="28195"/>
    <lineage>
        <taxon>Bacteria</taxon>
        <taxon>Pseudomonadati</taxon>
        <taxon>Bacteroidota</taxon>
        <taxon>Cytophagia</taxon>
        <taxon>Cytophagales</taxon>
        <taxon>Thermonemataceae</taxon>
        <taxon>Thermonema</taxon>
    </lineage>
</organism>
<dbReference type="SUPFAM" id="SSF51905">
    <property type="entry name" value="FAD/NAD(P)-binding domain"/>
    <property type="match status" value="1"/>
</dbReference>
<dbReference type="GO" id="GO:0008177">
    <property type="term" value="F:succinate dehydrogenase (quinone) activity"/>
    <property type="evidence" value="ECO:0007669"/>
    <property type="project" value="UniProtKB-EC"/>
</dbReference>
<dbReference type="FunFam" id="1.20.58.100:FF:000003">
    <property type="entry name" value="Succinate dehydrogenase flavoprotein subunit"/>
    <property type="match status" value="1"/>
</dbReference>
<evidence type="ECO:0000256" key="9">
    <source>
        <dbReference type="ARBA" id="ARBA00022982"/>
    </source>
</evidence>
<dbReference type="Proteomes" id="UP000537126">
    <property type="component" value="Unassembled WGS sequence"/>
</dbReference>
<evidence type="ECO:0000313" key="17">
    <source>
        <dbReference type="Proteomes" id="UP000537126"/>
    </source>
</evidence>
<reference evidence="16 17" key="1">
    <citation type="submission" date="2020-03" db="EMBL/GenBank/DDBJ databases">
        <title>Genomic Encyclopedia of Type Strains, Phase IV (KMG-IV): sequencing the most valuable type-strain genomes for metagenomic binning, comparative biology and taxonomic classification.</title>
        <authorList>
            <person name="Goeker M."/>
        </authorList>
    </citation>
    <scope>NUCLEOTIDE SEQUENCE [LARGE SCALE GENOMIC DNA]</scope>
    <source>
        <strain evidence="16 17">DSM 5718</strain>
    </source>
</reference>
<dbReference type="Pfam" id="PF00890">
    <property type="entry name" value="FAD_binding_2"/>
    <property type="match status" value="1"/>
</dbReference>
<dbReference type="NCBIfam" id="TIGR01811">
    <property type="entry name" value="sdhA_Bsu"/>
    <property type="match status" value="1"/>
</dbReference>
<evidence type="ECO:0000256" key="4">
    <source>
        <dbReference type="ARBA" id="ARBA00012792"/>
    </source>
</evidence>
<keyword evidence="9" id="KW-0249">Electron transport</keyword>
<evidence type="ECO:0000256" key="11">
    <source>
        <dbReference type="ARBA" id="ARBA00023136"/>
    </source>
</evidence>
<feature type="active site" description="Proton acceptor" evidence="13">
    <location>
        <position position="346"/>
    </location>
</feature>
<keyword evidence="7" id="KW-0285">Flavoprotein</keyword>
<dbReference type="InterPro" id="IPR030664">
    <property type="entry name" value="SdhA/FrdA/AprA"/>
</dbReference>
<proteinExistence type="inferred from homology"/>
<dbReference type="EMBL" id="JAASRN010000001">
    <property type="protein sequence ID" value="NIK72539.1"/>
    <property type="molecule type" value="Genomic_DNA"/>
</dbReference>
<feature type="domain" description="FAD-dependent oxidoreductase 2 FAD-binding" evidence="14">
    <location>
        <begin position="44"/>
        <end position="457"/>
    </location>
</feature>
<comment type="caution">
    <text evidence="16">The sequence shown here is derived from an EMBL/GenBank/DDBJ whole genome shotgun (WGS) entry which is preliminary data.</text>
</comment>
<gene>
    <name evidence="16" type="ORF">FHS56_000025</name>
</gene>
<evidence type="ECO:0000256" key="8">
    <source>
        <dbReference type="ARBA" id="ARBA00022827"/>
    </source>
</evidence>
<dbReference type="GO" id="GO:0005886">
    <property type="term" value="C:plasma membrane"/>
    <property type="evidence" value="ECO:0007669"/>
    <property type="project" value="UniProtKB-SubCell"/>
</dbReference>
<keyword evidence="5" id="KW-0813">Transport</keyword>
<dbReference type="InterPro" id="IPR027477">
    <property type="entry name" value="Succ_DH/fumarate_Rdtase_cat_sf"/>
</dbReference>
<comment type="subcellular location">
    <subcellularLocation>
        <location evidence="2">Cell membrane</location>
        <topology evidence="2">Peripheral membrane protein</topology>
        <orientation evidence="2">Cytoplasmic side</orientation>
    </subcellularLocation>
</comment>
<accession>A0A846MM33</accession>
<dbReference type="NCBIfam" id="NF005749">
    <property type="entry name" value="PRK07573.1"/>
    <property type="match status" value="1"/>
</dbReference>
<evidence type="ECO:0000256" key="3">
    <source>
        <dbReference type="ARBA" id="ARBA00008040"/>
    </source>
</evidence>
<dbReference type="InterPro" id="IPR015939">
    <property type="entry name" value="Fum_Rdtase/Succ_DH_flav-like_C"/>
</dbReference>
<dbReference type="Gene3D" id="3.90.700.10">
    <property type="entry name" value="Succinate dehydrogenase/fumarate reductase flavoprotein, catalytic domain"/>
    <property type="match status" value="1"/>
</dbReference>
<evidence type="ECO:0000256" key="10">
    <source>
        <dbReference type="ARBA" id="ARBA00023002"/>
    </source>
</evidence>
<evidence type="ECO:0000256" key="12">
    <source>
        <dbReference type="ARBA" id="ARBA00049220"/>
    </source>
</evidence>
<dbReference type="GO" id="GO:0009061">
    <property type="term" value="P:anaerobic respiration"/>
    <property type="evidence" value="ECO:0007669"/>
    <property type="project" value="TreeGrafter"/>
</dbReference>
<protein>
    <recommendedName>
        <fullName evidence="4">succinate dehydrogenase</fullName>
        <ecNumber evidence="4">1.3.5.1</ecNumber>
    </recommendedName>
</protein>
<dbReference type="Gene3D" id="3.50.50.60">
    <property type="entry name" value="FAD/NAD(P)-binding domain"/>
    <property type="match status" value="1"/>
</dbReference>
<keyword evidence="11" id="KW-0472">Membrane</keyword>